<evidence type="ECO:0000256" key="1">
    <source>
        <dbReference type="ARBA" id="ARBA00004496"/>
    </source>
</evidence>
<dbReference type="GO" id="GO:0032006">
    <property type="term" value="P:regulation of TOR signaling"/>
    <property type="evidence" value="ECO:0007669"/>
    <property type="project" value="TreeGrafter"/>
</dbReference>
<protein>
    <submittedName>
        <fullName evidence="4">Uncharacterized protein</fullName>
    </submittedName>
</protein>
<name>A0AA88LGX9_ARTSF</name>
<comment type="caution">
    <text evidence="4">The sequence shown here is derived from an EMBL/GenBank/DDBJ whole genome shotgun (WGS) entry which is preliminary data.</text>
</comment>
<dbReference type="GO" id="GO:0009968">
    <property type="term" value="P:negative regulation of signal transduction"/>
    <property type="evidence" value="ECO:0007669"/>
    <property type="project" value="InterPro"/>
</dbReference>
<organism evidence="4 5">
    <name type="scientific">Artemia franciscana</name>
    <name type="common">Brine shrimp</name>
    <name type="synonym">Artemia sanfranciscana</name>
    <dbReference type="NCBI Taxonomy" id="6661"/>
    <lineage>
        <taxon>Eukaryota</taxon>
        <taxon>Metazoa</taxon>
        <taxon>Ecdysozoa</taxon>
        <taxon>Arthropoda</taxon>
        <taxon>Crustacea</taxon>
        <taxon>Branchiopoda</taxon>
        <taxon>Anostraca</taxon>
        <taxon>Artemiidae</taxon>
        <taxon>Artemia</taxon>
    </lineage>
</organism>
<dbReference type="GO" id="GO:0006915">
    <property type="term" value="P:apoptotic process"/>
    <property type="evidence" value="ECO:0007669"/>
    <property type="project" value="TreeGrafter"/>
</dbReference>
<dbReference type="InterPro" id="IPR012918">
    <property type="entry name" value="RTP801-like"/>
</dbReference>
<dbReference type="AlphaFoldDB" id="A0AA88LGX9"/>
<evidence type="ECO:0000256" key="3">
    <source>
        <dbReference type="ARBA" id="ARBA00022490"/>
    </source>
</evidence>
<keyword evidence="3" id="KW-0963">Cytoplasm</keyword>
<evidence type="ECO:0000313" key="4">
    <source>
        <dbReference type="EMBL" id="KAK2726494.1"/>
    </source>
</evidence>
<dbReference type="GO" id="GO:0005737">
    <property type="term" value="C:cytoplasm"/>
    <property type="evidence" value="ECO:0007669"/>
    <property type="project" value="UniProtKB-SubCell"/>
</dbReference>
<dbReference type="PANTHER" id="PTHR12478:SF16">
    <property type="entry name" value="PROTEIN CHARYBDE-RELATED"/>
    <property type="match status" value="1"/>
</dbReference>
<keyword evidence="5" id="KW-1185">Reference proteome</keyword>
<dbReference type="Proteomes" id="UP001187531">
    <property type="component" value="Unassembled WGS sequence"/>
</dbReference>
<dbReference type="Pfam" id="PF07809">
    <property type="entry name" value="RTP801_C"/>
    <property type="match status" value="1"/>
</dbReference>
<dbReference type="PANTHER" id="PTHR12478">
    <property type="entry name" value="DNA-DAMAGE-INDUCIBLE TRANSCRIPT 4 PROTEIN DDIT4"/>
    <property type="match status" value="1"/>
</dbReference>
<gene>
    <name evidence="4" type="ORF">QYM36_000812</name>
</gene>
<dbReference type="EMBL" id="JAVRJZ010000002">
    <property type="protein sequence ID" value="KAK2726494.1"/>
    <property type="molecule type" value="Genomic_DNA"/>
</dbReference>
<proteinExistence type="inferred from homology"/>
<accession>A0AA88LGX9</accession>
<dbReference type="Gene3D" id="3.90.470.40">
    <property type="entry name" value="RTP801-like"/>
    <property type="match status" value="1"/>
</dbReference>
<sequence>MLTDILNSTGLEHFSDVDSSCEEAEDFLEKRQIEAYLEKSLRNSTLITSGNKSPAHVEFLLPLGLLNNVAETIWLNSNNEPCGARGCLLYLHLEEKASKTQTKSRLLAKVPFDRYTVATFEIHVTFRAEESSWTSKLPHFFRSLSNNDAIVLRQEYQVQKKRLFRNS</sequence>
<comment type="similarity">
    <text evidence="2">Belongs to the DDIT4 family.</text>
</comment>
<evidence type="ECO:0000313" key="5">
    <source>
        <dbReference type="Proteomes" id="UP001187531"/>
    </source>
</evidence>
<reference evidence="4" key="1">
    <citation type="submission" date="2023-07" db="EMBL/GenBank/DDBJ databases">
        <title>Chromosome-level genome assembly of Artemia franciscana.</title>
        <authorList>
            <person name="Jo E."/>
        </authorList>
    </citation>
    <scope>NUCLEOTIDE SEQUENCE</scope>
    <source>
        <tissue evidence="4">Whole body</tissue>
    </source>
</reference>
<evidence type="ECO:0000256" key="2">
    <source>
        <dbReference type="ARBA" id="ARBA00010670"/>
    </source>
</evidence>
<dbReference type="InterPro" id="IPR038281">
    <property type="entry name" value="RTP801-like_C_sf"/>
</dbReference>
<comment type="subcellular location">
    <subcellularLocation>
        <location evidence="1">Cytoplasm</location>
    </subcellularLocation>
</comment>